<dbReference type="HOGENOM" id="CLU_2107401_0_0_10"/>
<reference evidence="1" key="1">
    <citation type="submission" date="2012-02" db="EMBL/GenBank/DDBJ databases">
        <title>The complete genome of Solitalea canadensis DSM 3403.</title>
        <authorList>
            <consortium name="US DOE Joint Genome Institute (JGI-PGF)"/>
            <person name="Lucas S."/>
            <person name="Copeland A."/>
            <person name="Lapidus A."/>
            <person name="Glavina del Rio T."/>
            <person name="Dalin E."/>
            <person name="Tice H."/>
            <person name="Bruce D."/>
            <person name="Goodwin L."/>
            <person name="Pitluck S."/>
            <person name="Peters L."/>
            <person name="Ovchinnikova G."/>
            <person name="Lu M."/>
            <person name="Kyrpides N."/>
            <person name="Mavromatis K."/>
            <person name="Ivanova N."/>
            <person name="Brettin T."/>
            <person name="Detter J.C."/>
            <person name="Han C."/>
            <person name="Larimer F."/>
            <person name="Land M."/>
            <person name="Hauser L."/>
            <person name="Markowitz V."/>
            <person name="Cheng J.-F."/>
            <person name="Hugenholtz P."/>
            <person name="Woyke T."/>
            <person name="Wu D."/>
            <person name="Spring S."/>
            <person name="Schroeder M."/>
            <person name="Kopitz M."/>
            <person name="Brambilla E."/>
            <person name="Klenk H.-P."/>
            <person name="Eisen J.A."/>
        </authorList>
    </citation>
    <scope>NUCLEOTIDE SEQUENCE</scope>
    <source>
        <strain evidence="1">DSM 3403</strain>
    </source>
</reference>
<dbReference type="eggNOG" id="ENOG503017R">
    <property type="taxonomic scope" value="Bacteria"/>
</dbReference>
<dbReference type="EMBL" id="CP003349">
    <property type="protein sequence ID" value="AFD06630.1"/>
    <property type="molecule type" value="Genomic_DNA"/>
</dbReference>
<organism evidence="1 2">
    <name type="scientific">Solitalea canadensis (strain ATCC 29591 / DSM 3403 / JCM 21819 / LMG 8368 / NBRC 15130 / NCIMB 12057 / USAM 9D)</name>
    <name type="common">Flexibacter canadensis</name>
    <dbReference type="NCBI Taxonomy" id="929556"/>
    <lineage>
        <taxon>Bacteria</taxon>
        <taxon>Pseudomonadati</taxon>
        <taxon>Bacteroidota</taxon>
        <taxon>Sphingobacteriia</taxon>
        <taxon>Sphingobacteriales</taxon>
        <taxon>Sphingobacteriaceae</taxon>
        <taxon>Solitalea</taxon>
    </lineage>
</organism>
<evidence type="ECO:0000313" key="2">
    <source>
        <dbReference type="Proteomes" id="UP000007590"/>
    </source>
</evidence>
<dbReference type="AlphaFoldDB" id="H8KTQ5"/>
<keyword evidence="2" id="KW-1185">Reference proteome</keyword>
<accession>H8KTQ5</accession>
<dbReference type="STRING" id="929556.Solca_1557"/>
<sequence>MNKLFKVRFPTGYQIKNIFDDNIDIQIIKMDGKVFFATFFTLDNINSLMLKENIDYFWADSMVVVRDLRKESIQIAISEILNKGNEGIFFSEIGTIESIYSFKGLKTYDEVVDML</sequence>
<evidence type="ECO:0000313" key="1">
    <source>
        <dbReference type="EMBL" id="AFD06630.1"/>
    </source>
</evidence>
<protein>
    <submittedName>
        <fullName evidence="1">Uncharacterized protein</fullName>
    </submittedName>
</protein>
<dbReference type="KEGG" id="scn:Solca_1557"/>
<name>H8KTQ5_SOLCM</name>
<dbReference type="OrthoDB" id="1262957at2"/>
<dbReference type="RefSeq" id="WP_014679857.1">
    <property type="nucleotide sequence ID" value="NC_017770.1"/>
</dbReference>
<dbReference type="Proteomes" id="UP000007590">
    <property type="component" value="Chromosome"/>
</dbReference>
<gene>
    <name evidence="1" type="ordered locus">Solca_1557</name>
</gene>
<proteinExistence type="predicted"/>